<feature type="domain" description="Major facilitator superfamily (MFS) profile" evidence="9">
    <location>
        <begin position="1"/>
        <end position="384"/>
    </location>
</feature>
<gene>
    <name evidence="10" type="ORF">ACFSCY_36800</name>
</gene>
<feature type="transmembrane region" description="Helical" evidence="8">
    <location>
        <begin position="203"/>
        <end position="228"/>
    </location>
</feature>
<keyword evidence="4" id="KW-1003">Cell membrane</keyword>
<feature type="transmembrane region" description="Helical" evidence="8">
    <location>
        <begin position="93"/>
        <end position="112"/>
    </location>
</feature>
<dbReference type="NCBIfam" id="TIGR00710">
    <property type="entry name" value="efflux_Bcr_CflA"/>
    <property type="match status" value="1"/>
</dbReference>
<feature type="transmembrane region" description="Helical" evidence="8">
    <location>
        <begin position="270"/>
        <end position="290"/>
    </location>
</feature>
<dbReference type="CDD" id="cd17320">
    <property type="entry name" value="MFS_MdfA_MDR_like"/>
    <property type="match status" value="1"/>
</dbReference>
<comment type="caution">
    <text evidence="10">The sequence shown here is derived from an EMBL/GenBank/DDBJ whole genome shotgun (WGS) entry which is preliminary data.</text>
</comment>
<protein>
    <submittedName>
        <fullName evidence="10">Multidrug effflux MFS transporter</fullName>
    </submittedName>
</protein>
<evidence type="ECO:0000256" key="7">
    <source>
        <dbReference type="ARBA" id="ARBA00023136"/>
    </source>
</evidence>
<feature type="transmembrane region" description="Helical" evidence="8">
    <location>
        <begin position="37"/>
        <end position="55"/>
    </location>
</feature>
<evidence type="ECO:0000256" key="8">
    <source>
        <dbReference type="SAM" id="Phobius"/>
    </source>
</evidence>
<keyword evidence="7 8" id="KW-0472">Membrane</keyword>
<dbReference type="PROSITE" id="PS00216">
    <property type="entry name" value="SUGAR_TRANSPORT_1"/>
    <property type="match status" value="1"/>
</dbReference>
<dbReference type="SUPFAM" id="SSF103473">
    <property type="entry name" value="MFS general substrate transporter"/>
    <property type="match status" value="1"/>
</dbReference>
<comment type="subcellular location">
    <subcellularLocation>
        <location evidence="1">Cell membrane</location>
        <topology evidence="1">Multi-pass membrane protein</topology>
    </subcellularLocation>
</comment>
<dbReference type="Pfam" id="PF07690">
    <property type="entry name" value="MFS_1"/>
    <property type="match status" value="1"/>
</dbReference>
<dbReference type="InterPro" id="IPR005829">
    <property type="entry name" value="Sugar_transporter_CS"/>
</dbReference>
<organism evidence="10 11">
    <name type="scientific">Pseudonocardia aurantiaca</name>
    <dbReference type="NCBI Taxonomy" id="75290"/>
    <lineage>
        <taxon>Bacteria</taxon>
        <taxon>Bacillati</taxon>
        <taxon>Actinomycetota</taxon>
        <taxon>Actinomycetes</taxon>
        <taxon>Pseudonocardiales</taxon>
        <taxon>Pseudonocardiaceae</taxon>
        <taxon>Pseudonocardia</taxon>
    </lineage>
</organism>
<comment type="similarity">
    <text evidence="2">Belongs to the major facilitator superfamily. Bcr/CmlA family.</text>
</comment>
<keyword evidence="3" id="KW-0813">Transport</keyword>
<dbReference type="PROSITE" id="PS50850">
    <property type="entry name" value="MFS"/>
    <property type="match status" value="1"/>
</dbReference>
<evidence type="ECO:0000256" key="5">
    <source>
        <dbReference type="ARBA" id="ARBA00022692"/>
    </source>
</evidence>
<proteinExistence type="inferred from homology"/>
<reference evidence="11" key="1">
    <citation type="journal article" date="2019" name="Int. J. Syst. Evol. Microbiol.">
        <title>The Global Catalogue of Microorganisms (GCM) 10K type strain sequencing project: providing services to taxonomists for standard genome sequencing and annotation.</title>
        <authorList>
            <consortium name="The Broad Institute Genomics Platform"/>
            <consortium name="The Broad Institute Genome Sequencing Center for Infectious Disease"/>
            <person name="Wu L."/>
            <person name="Ma J."/>
        </authorList>
    </citation>
    <scope>NUCLEOTIDE SEQUENCE [LARGE SCALE GENOMIC DNA]</scope>
    <source>
        <strain evidence="11">JCM 12165</strain>
    </source>
</reference>
<dbReference type="EMBL" id="JBHUCP010000048">
    <property type="protein sequence ID" value="MFD1534985.1"/>
    <property type="molecule type" value="Genomic_DNA"/>
</dbReference>
<dbReference type="Proteomes" id="UP001597145">
    <property type="component" value="Unassembled WGS sequence"/>
</dbReference>
<keyword evidence="11" id="KW-1185">Reference proteome</keyword>
<evidence type="ECO:0000256" key="1">
    <source>
        <dbReference type="ARBA" id="ARBA00004651"/>
    </source>
</evidence>
<evidence type="ECO:0000259" key="9">
    <source>
        <dbReference type="PROSITE" id="PS50850"/>
    </source>
</evidence>
<name>A0ABW4FWV1_9PSEU</name>
<feature type="transmembrane region" description="Helical" evidence="8">
    <location>
        <begin position="124"/>
        <end position="148"/>
    </location>
</feature>
<dbReference type="InterPro" id="IPR004812">
    <property type="entry name" value="Efflux_drug-R_Bcr/CmlA"/>
</dbReference>
<evidence type="ECO:0000313" key="10">
    <source>
        <dbReference type="EMBL" id="MFD1534985.1"/>
    </source>
</evidence>
<keyword evidence="5 8" id="KW-0812">Transmembrane</keyword>
<evidence type="ECO:0000256" key="2">
    <source>
        <dbReference type="ARBA" id="ARBA00006236"/>
    </source>
</evidence>
<evidence type="ECO:0000256" key="4">
    <source>
        <dbReference type="ARBA" id="ARBA00022475"/>
    </source>
</evidence>
<feature type="transmembrane region" description="Helical" evidence="8">
    <location>
        <begin position="240"/>
        <end position="258"/>
    </location>
</feature>
<dbReference type="PANTHER" id="PTHR23502">
    <property type="entry name" value="MAJOR FACILITATOR SUPERFAMILY"/>
    <property type="match status" value="1"/>
</dbReference>
<feature type="transmembrane region" description="Helical" evidence="8">
    <location>
        <begin position="359"/>
        <end position="380"/>
    </location>
</feature>
<feature type="transmembrane region" description="Helical" evidence="8">
    <location>
        <begin position="154"/>
        <end position="174"/>
    </location>
</feature>
<sequence length="416" mass="42563">MLILGALIALGPLTIDMYLPSLPTITAELLTTDATVQLTLTGTLLGLGLGQLLIGPLADRLGRRRPLLAGTAVHVLASLLCLIAPNVEVLGGLRVLQGLGAAAGSVIALAIVRDLYTGRAAATLLSRLILVMGAAPVIAPTLGGYVLAFTSWRGVFGVLALYGLLLLPIAARALPETLPPDRRTHTGVVGTLRTYGQLLRDRTFLGLVLVAGLAMSAVMGYVAGASFVFQEQFGLNQQQFGLVFGSGAIWLIAATQLNPVLLRRFEPRQLLLFAVPAGAVAGLLMVGVALAGVGGILGLLLPLWLVLFTVGLALPNAPAVALSRHGETAGTAAALLGAVQFGVGAVVSPMVGVLGNNNVAMATVVAGGLVLSMLVLVLVVRPWRLGDLEQADGDVVDGDVVDGDVVDGSVPVPAAR</sequence>
<dbReference type="InterPro" id="IPR020846">
    <property type="entry name" value="MFS_dom"/>
</dbReference>
<evidence type="ECO:0000313" key="11">
    <source>
        <dbReference type="Proteomes" id="UP001597145"/>
    </source>
</evidence>
<accession>A0ABW4FWV1</accession>
<evidence type="ECO:0000256" key="3">
    <source>
        <dbReference type="ARBA" id="ARBA00022448"/>
    </source>
</evidence>
<dbReference type="RefSeq" id="WP_343972983.1">
    <property type="nucleotide sequence ID" value="NZ_BAAAJG010000003.1"/>
</dbReference>
<dbReference type="InterPro" id="IPR036259">
    <property type="entry name" value="MFS_trans_sf"/>
</dbReference>
<keyword evidence="6 8" id="KW-1133">Transmembrane helix</keyword>
<dbReference type="InterPro" id="IPR011701">
    <property type="entry name" value="MFS"/>
</dbReference>
<feature type="transmembrane region" description="Helical" evidence="8">
    <location>
        <begin position="67"/>
        <end position="87"/>
    </location>
</feature>
<evidence type="ECO:0000256" key="6">
    <source>
        <dbReference type="ARBA" id="ARBA00022989"/>
    </source>
</evidence>
<feature type="transmembrane region" description="Helical" evidence="8">
    <location>
        <begin position="329"/>
        <end position="347"/>
    </location>
</feature>
<feature type="transmembrane region" description="Helical" evidence="8">
    <location>
        <begin position="296"/>
        <end position="317"/>
    </location>
</feature>
<dbReference type="Gene3D" id="1.20.1720.10">
    <property type="entry name" value="Multidrug resistance protein D"/>
    <property type="match status" value="1"/>
</dbReference>
<dbReference type="PANTHER" id="PTHR23502:SF132">
    <property type="entry name" value="POLYAMINE TRANSPORTER 2-RELATED"/>
    <property type="match status" value="1"/>
</dbReference>